<evidence type="ECO:0000313" key="3">
    <source>
        <dbReference type="EMBL" id="KAJ3228462.1"/>
    </source>
</evidence>
<feature type="compositionally biased region" description="Polar residues" evidence="1">
    <location>
        <begin position="386"/>
        <end position="399"/>
    </location>
</feature>
<feature type="compositionally biased region" description="Polar residues" evidence="1">
    <location>
        <begin position="179"/>
        <end position="189"/>
    </location>
</feature>
<comment type="caution">
    <text evidence="3">The sequence shown here is derived from an EMBL/GenBank/DDBJ whole genome shotgun (WGS) entry which is preliminary data.</text>
</comment>
<gene>
    <name evidence="3" type="ORF">HK099_000017</name>
</gene>
<reference evidence="3" key="1">
    <citation type="submission" date="2020-05" db="EMBL/GenBank/DDBJ databases">
        <title>Phylogenomic resolution of chytrid fungi.</title>
        <authorList>
            <person name="Stajich J.E."/>
            <person name="Amses K."/>
            <person name="Simmons R."/>
            <person name="Seto K."/>
            <person name="Myers J."/>
            <person name="Bonds A."/>
            <person name="Quandt C.A."/>
            <person name="Barry K."/>
            <person name="Liu P."/>
            <person name="Grigoriev I."/>
            <person name="Longcore J.E."/>
            <person name="James T.Y."/>
        </authorList>
    </citation>
    <scope>NUCLEOTIDE SEQUENCE</scope>
    <source>
        <strain evidence="3">JEL0476</strain>
    </source>
</reference>
<dbReference type="AlphaFoldDB" id="A0AAD5UBX8"/>
<keyword evidence="4" id="KW-1185">Reference proteome</keyword>
<keyword evidence="2" id="KW-0732">Signal</keyword>
<sequence>MLINSSLATLVIIATSSLLVLSAPSSYYAGDDNYVQHYKHKYNRHKGYSRYHHKKHHKHHKKKYYLSADATDDEDDEDQDQSLTADSKVASLTSSSLTVYPGKPHHKGFKGWPKYAPKWATKYKWKIDKQGTLTEIFTGPQKGNFGDRKETWITYADGREEKSAVALRADDVNEDDATSEQSLVSQQATVYPGPPHKRGSKGWPKYAPKWARRYRWTLDSKGTLTEIFTGPQKGNFGDRTETWVTYADGREEKSAVALNAEGSEAEQSLTSSSVDAQELTAYPGPPHHIGTKGWPSYAPEWARDYKWNLDAEGTLTEVFSSPQEGNFGDRTETWITYKDGREERNAVALRPEAADFDDDDDDVNFEDDDDDDEDDDEGDEGDENEQSLNSQDSYGSYDSYNKYRSKKHYGYRKHYKKHKKHYYNKDYGY</sequence>
<dbReference type="EMBL" id="JADGJW010000001">
    <property type="protein sequence ID" value="KAJ3228462.1"/>
    <property type="molecule type" value="Genomic_DNA"/>
</dbReference>
<evidence type="ECO:0000256" key="1">
    <source>
        <dbReference type="SAM" id="MobiDB-lite"/>
    </source>
</evidence>
<dbReference type="Proteomes" id="UP001211065">
    <property type="component" value="Unassembled WGS sequence"/>
</dbReference>
<feature type="signal peptide" evidence="2">
    <location>
        <begin position="1"/>
        <end position="22"/>
    </location>
</feature>
<name>A0AAD5UBX8_9FUNG</name>
<organism evidence="3 4">
    <name type="scientific">Clydaea vesicula</name>
    <dbReference type="NCBI Taxonomy" id="447962"/>
    <lineage>
        <taxon>Eukaryota</taxon>
        <taxon>Fungi</taxon>
        <taxon>Fungi incertae sedis</taxon>
        <taxon>Chytridiomycota</taxon>
        <taxon>Chytridiomycota incertae sedis</taxon>
        <taxon>Chytridiomycetes</taxon>
        <taxon>Lobulomycetales</taxon>
        <taxon>Lobulomycetaceae</taxon>
        <taxon>Clydaea</taxon>
    </lineage>
</organism>
<evidence type="ECO:0000256" key="2">
    <source>
        <dbReference type="SAM" id="SignalP"/>
    </source>
</evidence>
<feature type="compositionally biased region" description="Acidic residues" evidence="1">
    <location>
        <begin position="354"/>
        <end position="385"/>
    </location>
</feature>
<proteinExistence type="predicted"/>
<accession>A0AAD5UBX8</accession>
<protein>
    <submittedName>
        <fullName evidence="3">Uncharacterized protein</fullName>
    </submittedName>
</protein>
<evidence type="ECO:0000313" key="4">
    <source>
        <dbReference type="Proteomes" id="UP001211065"/>
    </source>
</evidence>
<feature type="region of interest" description="Disordered" evidence="1">
    <location>
        <begin position="350"/>
        <end position="401"/>
    </location>
</feature>
<feature type="region of interest" description="Disordered" evidence="1">
    <location>
        <begin position="174"/>
        <end position="204"/>
    </location>
</feature>
<feature type="chain" id="PRO_5042170898" evidence="2">
    <location>
        <begin position="23"/>
        <end position="429"/>
    </location>
</feature>